<feature type="transmembrane region" description="Helical" evidence="9">
    <location>
        <begin position="496"/>
        <end position="517"/>
    </location>
</feature>
<dbReference type="GO" id="GO:0016020">
    <property type="term" value="C:membrane"/>
    <property type="evidence" value="ECO:0007669"/>
    <property type="project" value="UniProtKB-SubCell"/>
</dbReference>
<evidence type="ECO:0000256" key="9">
    <source>
        <dbReference type="SAM" id="Phobius"/>
    </source>
</evidence>
<dbReference type="InterPro" id="IPR036259">
    <property type="entry name" value="MFS_trans_sf"/>
</dbReference>
<feature type="region of interest" description="Disordered" evidence="8">
    <location>
        <begin position="1"/>
        <end position="28"/>
    </location>
</feature>
<dbReference type="NCBIfam" id="TIGR00879">
    <property type="entry name" value="SP"/>
    <property type="match status" value="1"/>
</dbReference>
<feature type="transmembrane region" description="Helical" evidence="9">
    <location>
        <begin position="459"/>
        <end position="484"/>
    </location>
</feature>
<protein>
    <recommendedName>
        <fullName evidence="10">Major facilitator superfamily (MFS) profile domain-containing protein</fullName>
    </recommendedName>
</protein>
<keyword evidence="3 7" id="KW-0813">Transport</keyword>
<feature type="transmembrane region" description="Helical" evidence="9">
    <location>
        <begin position="400"/>
        <end position="421"/>
    </location>
</feature>
<keyword evidence="12" id="KW-1185">Reference proteome</keyword>
<dbReference type="PROSITE" id="PS50850">
    <property type="entry name" value="MFS"/>
    <property type="match status" value="1"/>
</dbReference>
<dbReference type="EMBL" id="CP086359">
    <property type="protein sequence ID" value="UNI20437.1"/>
    <property type="molecule type" value="Genomic_DNA"/>
</dbReference>
<evidence type="ECO:0000256" key="3">
    <source>
        <dbReference type="ARBA" id="ARBA00022448"/>
    </source>
</evidence>
<dbReference type="InterPro" id="IPR020846">
    <property type="entry name" value="MFS_dom"/>
</dbReference>
<dbReference type="Gene3D" id="1.20.1250.20">
    <property type="entry name" value="MFS general substrate transporter like domains"/>
    <property type="match status" value="1"/>
</dbReference>
<evidence type="ECO:0000256" key="7">
    <source>
        <dbReference type="RuleBase" id="RU003346"/>
    </source>
</evidence>
<dbReference type="OrthoDB" id="5290825at2759"/>
<dbReference type="FunFam" id="1.20.1250.20:FF:000474">
    <property type="entry name" value="Sugar transporter, putative"/>
    <property type="match status" value="1"/>
</dbReference>
<dbReference type="PRINTS" id="PR00171">
    <property type="entry name" value="SUGRTRNSPORT"/>
</dbReference>
<evidence type="ECO:0000256" key="6">
    <source>
        <dbReference type="ARBA" id="ARBA00023136"/>
    </source>
</evidence>
<gene>
    <name evidence="11" type="ORF">JDV02_006525</name>
</gene>
<dbReference type="InterPro" id="IPR003663">
    <property type="entry name" value="Sugar/inositol_transpt"/>
</dbReference>
<dbReference type="Pfam" id="PF00083">
    <property type="entry name" value="Sugar_tr"/>
    <property type="match status" value="1"/>
</dbReference>
<keyword evidence="5 9" id="KW-1133">Transmembrane helix</keyword>
<dbReference type="RefSeq" id="XP_047843918.1">
    <property type="nucleotide sequence ID" value="XM_047987928.1"/>
</dbReference>
<feature type="transmembrane region" description="Helical" evidence="9">
    <location>
        <begin position="433"/>
        <end position="453"/>
    </location>
</feature>
<proteinExistence type="inferred from homology"/>
<organism evidence="11 12">
    <name type="scientific">Purpureocillium takamizusanense</name>
    <dbReference type="NCBI Taxonomy" id="2060973"/>
    <lineage>
        <taxon>Eukaryota</taxon>
        <taxon>Fungi</taxon>
        <taxon>Dikarya</taxon>
        <taxon>Ascomycota</taxon>
        <taxon>Pezizomycotina</taxon>
        <taxon>Sordariomycetes</taxon>
        <taxon>Hypocreomycetidae</taxon>
        <taxon>Hypocreales</taxon>
        <taxon>Ophiocordycipitaceae</taxon>
        <taxon>Purpureocillium</taxon>
    </lineage>
</organism>
<feature type="transmembrane region" description="Helical" evidence="9">
    <location>
        <begin position="273"/>
        <end position="294"/>
    </location>
</feature>
<dbReference type="PANTHER" id="PTHR48020">
    <property type="entry name" value="PROTON MYO-INOSITOL COTRANSPORTER"/>
    <property type="match status" value="1"/>
</dbReference>
<reference evidence="11" key="1">
    <citation type="submission" date="2021-11" db="EMBL/GenBank/DDBJ databases">
        <title>Purpureocillium_takamizusanense_genome.</title>
        <authorList>
            <person name="Nguyen N.-H."/>
        </authorList>
    </citation>
    <scope>NUCLEOTIDE SEQUENCE</scope>
    <source>
        <strain evidence="11">PT3</strain>
    </source>
</reference>
<keyword evidence="6 9" id="KW-0472">Membrane</keyword>
<feature type="transmembrane region" description="Helical" evidence="9">
    <location>
        <begin position="368"/>
        <end position="388"/>
    </location>
</feature>
<evidence type="ECO:0000256" key="8">
    <source>
        <dbReference type="SAM" id="MobiDB-lite"/>
    </source>
</evidence>
<keyword evidence="4 9" id="KW-0812">Transmembrane</keyword>
<dbReference type="PANTHER" id="PTHR48020:SF26">
    <property type="entry name" value="MYO-INOSITOL TRANSPORTER, PUTATIVE (AFU_ORTHOLOGUE AFUA_4G01560)-RELATED"/>
    <property type="match status" value="1"/>
</dbReference>
<feature type="domain" description="Major facilitator superfamily (MFS) profile" evidence="10">
    <location>
        <begin position="113"/>
        <end position="551"/>
    </location>
</feature>
<dbReference type="GO" id="GO:0015798">
    <property type="term" value="P:myo-inositol transport"/>
    <property type="evidence" value="ECO:0007669"/>
    <property type="project" value="UniProtKB-ARBA"/>
</dbReference>
<evidence type="ECO:0000256" key="5">
    <source>
        <dbReference type="ARBA" id="ARBA00022989"/>
    </source>
</evidence>
<feature type="transmembrane region" description="Helical" evidence="9">
    <location>
        <begin position="529"/>
        <end position="547"/>
    </location>
</feature>
<evidence type="ECO:0000259" key="10">
    <source>
        <dbReference type="PROSITE" id="PS50850"/>
    </source>
</evidence>
<dbReference type="InterPro" id="IPR050814">
    <property type="entry name" value="Myo-inositol_Transporter"/>
</dbReference>
<dbReference type="GO" id="GO:0022857">
    <property type="term" value="F:transmembrane transporter activity"/>
    <property type="evidence" value="ECO:0007669"/>
    <property type="project" value="InterPro"/>
</dbReference>
<feature type="compositionally biased region" description="Basic and acidic residues" evidence="8">
    <location>
        <begin position="1"/>
        <end position="10"/>
    </location>
</feature>
<comment type="similarity">
    <text evidence="2 7">Belongs to the major facilitator superfamily. Sugar transporter (TC 2.A.1.1) family.</text>
</comment>
<evidence type="ECO:0000256" key="1">
    <source>
        <dbReference type="ARBA" id="ARBA00004141"/>
    </source>
</evidence>
<dbReference type="SUPFAM" id="SSF103473">
    <property type="entry name" value="MFS general substrate transporter"/>
    <property type="match status" value="1"/>
</dbReference>
<dbReference type="InterPro" id="IPR005829">
    <property type="entry name" value="Sugar_transporter_CS"/>
</dbReference>
<feature type="transmembrane region" description="Helical" evidence="9">
    <location>
        <begin position="151"/>
        <end position="170"/>
    </location>
</feature>
<evidence type="ECO:0000256" key="4">
    <source>
        <dbReference type="ARBA" id="ARBA00022692"/>
    </source>
</evidence>
<evidence type="ECO:0000313" key="12">
    <source>
        <dbReference type="Proteomes" id="UP000829364"/>
    </source>
</evidence>
<dbReference type="PROSITE" id="PS00217">
    <property type="entry name" value="SUGAR_TRANSPORT_2"/>
    <property type="match status" value="1"/>
</dbReference>
<comment type="subcellular location">
    <subcellularLocation>
        <location evidence="1">Membrane</location>
        <topology evidence="1">Multi-pass membrane protein</topology>
    </subcellularLocation>
</comment>
<dbReference type="InterPro" id="IPR005828">
    <property type="entry name" value="MFS_sugar_transport-like"/>
</dbReference>
<feature type="transmembrane region" description="Helical" evidence="9">
    <location>
        <begin position="110"/>
        <end position="131"/>
    </location>
</feature>
<name>A0A9Q8QKX3_9HYPO</name>
<dbReference type="AlphaFoldDB" id="A0A9Q8QKX3"/>
<evidence type="ECO:0000256" key="2">
    <source>
        <dbReference type="ARBA" id="ARBA00010992"/>
    </source>
</evidence>
<feature type="transmembrane region" description="Helical" evidence="9">
    <location>
        <begin position="182"/>
        <end position="198"/>
    </location>
</feature>
<dbReference type="Proteomes" id="UP000829364">
    <property type="component" value="Chromosome 6"/>
</dbReference>
<dbReference type="KEGG" id="ptkz:JDV02_006525"/>
<feature type="transmembrane region" description="Helical" evidence="9">
    <location>
        <begin position="210"/>
        <end position="228"/>
    </location>
</feature>
<sequence>MNIPDGHDKPVAQACVSHEDSQPSAAAPPTILLNPLERMSDAALLADAEGFVAAHGLGGEHREAFRKGALLAKTHNWPAGFEAVDELTPEDKAALRYEEAHKWSSAPRMLYLLCALCAGCAIVQGMDQTVINGAQSFYFDEFAITDKLLQGLVNGSPYAAAALVGCWLNAPLNNRWGRRGTIALSCFLAFVTAIWQAVSTTWTSLLAARFVLGLAVGAKSATTPVYAAECAPKTIRGALTMMWQMWTAFGIMLGLVVSIAFQNLDVLGRNSQWRWMVGVTAVPPLVVGLLVYAMPESPRWYMDKGRYPDAFRSMCKLRKHDVQAARDMYLAHKLMSASQGNGGAAKSGWQLFKEFFTVRRNRRAAQSAWFCMLMQQFCGVNVIAYYSTKIFVDAGYSRENAMLVSFGCGACNFLGAIPAIFTIDRYGRRQLLLLTFPAMALFLFWTGSSFLIADTGTRLASVVASLYCFMVLYSPGLGPVPFTYSAEAFPLHIRAVGMSSATAITWAFNFLISFTWPEMMDKFTAAGGFYWYASWNLFGFVFAYFLVPETKNRTLEELDAVFSVRNRDHARHYMRRLEQCWARMLGRDVEPLPPLYGSLSIAEKRT</sequence>
<accession>A0A9Q8QKX3</accession>
<dbReference type="GO" id="GO:0015791">
    <property type="term" value="P:polyol transmembrane transport"/>
    <property type="evidence" value="ECO:0007669"/>
    <property type="project" value="UniProtKB-ARBA"/>
</dbReference>
<feature type="transmembrane region" description="Helical" evidence="9">
    <location>
        <begin position="240"/>
        <end position="261"/>
    </location>
</feature>
<dbReference type="GeneID" id="72068474"/>
<evidence type="ECO:0000313" key="11">
    <source>
        <dbReference type="EMBL" id="UNI20437.1"/>
    </source>
</evidence>
<dbReference type="PROSITE" id="PS00216">
    <property type="entry name" value="SUGAR_TRANSPORT_1"/>
    <property type="match status" value="1"/>
</dbReference>